<dbReference type="Proteomes" id="UP000571128">
    <property type="component" value="Unassembled WGS sequence"/>
</dbReference>
<name>A0A841YGD5_9LIST</name>
<proteinExistence type="predicted"/>
<dbReference type="RefSeq" id="WP_007546654.1">
    <property type="nucleotide sequence ID" value="NZ_JAARPY010000011.1"/>
</dbReference>
<gene>
    <name evidence="3" type="ORF">HB844_10810</name>
</gene>
<keyword evidence="1 3" id="KW-0378">Hydrolase</keyword>
<dbReference type="AlphaFoldDB" id="A0A841YGD5"/>
<evidence type="ECO:0000256" key="1">
    <source>
        <dbReference type="ARBA" id="ARBA00022801"/>
    </source>
</evidence>
<evidence type="ECO:0000313" key="4">
    <source>
        <dbReference type="Proteomes" id="UP000571128"/>
    </source>
</evidence>
<accession>A0A841YGD5</accession>
<dbReference type="EMBL" id="JAARPY010000011">
    <property type="protein sequence ID" value="MBC1399361.1"/>
    <property type="molecule type" value="Genomic_DNA"/>
</dbReference>
<dbReference type="SUPFAM" id="SSF53474">
    <property type="entry name" value="alpha/beta-Hydrolases"/>
    <property type="match status" value="1"/>
</dbReference>
<dbReference type="PANTHER" id="PTHR48081:SF3">
    <property type="entry name" value="ALPHA_BETA HYDROLASE FOLD-3 DOMAIN-CONTAINING PROTEIN"/>
    <property type="match status" value="1"/>
</dbReference>
<dbReference type="GO" id="GO:0016787">
    <property type="term" value="F:hydrolase activity"/>
    <property type="evidence" value="ECO:0007669"/>
    <property type="project" value="UniProtKB-KW"/>
</dbReference>
<protein>
    <submittedName>
        <fullName evidence="3">Alpha/beta hydrolase</fullName>
    </submittedName>
</protein>
<evidence type="ECO:0000259" key="2">
    <source>
        <dbReference type="Pfam" id="PF20434"/>
    </source>
</evidence>
<dbReference type="InterPro" id="IPR049492">
    <property type="entry name" value="BD-FAE-like_dom"/>
</dbReference>
<dbReference type="InterPro" id="IPR050300">
    <property type="entry name" value="GDXG_lipolytic_enzyme"/>
</dbReference>
<dbReference type="PANTHER" id="PTHR48081">
    <property type="entry name" value="AB HYDROLASE SUPERFAMILY PROTEIN C4A8.06C"/>
    <property type="match status" value="1"/>
</dbReference>
<comment type="caution">
    <text evidence="3">The sequence shown here is derived from an EMBL/GenBank/DDBJ whole genome shotgun (WGS) entry which is preliminary data.</text>
</comment>
<dbReference type="Gene3D" id="3.40.50.1820">
    <property type="entry name" value="alpha/beta hydrolase"/>
    <property type="match status" value="1"/>
</dbReference>
<reference evidence="3 4" key="1">
    <citation type="submission" date="2020-03" db="EMBL/GenBank/DDBJ databases">
        <title>Soil Listeria distribution.</title>
        <authorList>
            <person name="Liao J."/>
            <person name="Wiedmann M."/>
        </authorList>
    </citation>
    <scope>NUCLEOTIDE SEQUENCE [LARGE SCALE GENOMIC DNA]</scope>
    <source>
        <strain evidence="3 4">FSL L7-1645</strain>
    </source>
</reference>
<evidence type="ECO:0000313" key="3">
    <source>
        <dbReference type="EMBL" id="MBC1399361.1"/>
    </source>
</evidence>
<dbReference type="InterPro" id="IPR029058">
    <property type="entry name" value="AB_hydrolase_fold"/>
</dbReference>
<dbReference type="Pfam" id="PF20434">
    <property type="entry name" value="BD-FAE"/>
    <property type="match status" value="1"/>
</dbReference>
<organism evidence="3 4">
    <name type="scientific">Listeria fleischmannii</name>
    <dbReference type="NCBI Taxonomy" id="1069827"/>
    <lineage>
        <taxon>Bacteria</taxon>
        <taxon>Bacillati</taxon>
        <taxon>Bacillota</taxon>
        <taxon>Bacilli</taxon>
        <taxon>Bacillales</taxon>
        <taxon>Listeriaceae</taxon>
        <taxon>Listeria</taxon>
    </lineage>
</organism>
<sequence>MKRDTFIFAEKNGLSLEAELITGDRPHSQTVIYFHGGGLLYGKKDDLDLAYVQQFLDADYNLLLVDYRLAPETKLPEIYEDVEDAILWFYQSAEKTLGLPNRHFALFGRSSGAFLSLLAAADPTLPKPFVVLSFYGYYSASAPFLLEENTYFNTFPKISDTLKDAMIHKAPLVFGPVDSRYPLYVYARQKGAFQELVFGKKGDHATKAAFDLIPERDFHFLPPLFLAHSLSDQDVPVTESMTLEKGTLDSELHCVNGLPHDFDTQTVQTEGKLAYEKAISFLNEKRLD</sequence>
<feature type="domain" description="BD-FAE-like" evidence="2">
    <location>
        <begin position="27"/>
        <end position="245"/>
    </location>
</feature>